<dbReference type="SMART" id="SM00220">
    <property type="entry name" value="S_TKc"/>
    <property type="match status" value="1"/>
</dbReference>
<dbReference type="Gene3D" id="1.10.510.10">
    <property type="entry name" value="Transferase(Phosphotransferase) domain 1"/>
    <property type="match status" value="1"/>
</dbReference>
<dbReference type="InterPro" id="IPR000719">
    <property type="entry name" value="Prot_kinase_dom"/>
</dbReference>
<dbReference type="EMBL" id="CM001234">
    <property type="protein sequence ID" value="EHA50872.1"/>
    <property type="molecule type" value="Genomic_DNA"/>
</dbReference>
<evidence type="ECO:0000259" key="2">
    <source>
        <dbReference type="PROSITE" id="PS50006"/>
    </source>
</evidence>
<evidence type="ECO:0000313" key="4">
    <source>
        <dbReference type="EMBL" id="EHA50872.1"/>
    </source>
</evidence>
<proteinExistence type="inferred from homology"/>
<dbReference type="Gene3D" id="2.60.200.20">
    <property type="match status" value="1"/>
</dbReference>
<dbReference type="eggNOG" id="KOG0032">
    <property type="taxonomic scope" value="Eukaryota"/>
</dbReference>
<dbReference type="SUPFAM" id="SSF49879">
    <property type="entry name" value="SMAD/FHA domain"/>
    <property type="match status" value="1"/>
</dbReference>
<dbReference type="PROSITE" id="PS50011">
    <property type="entry name" value="PROTEIN_KINASE_DOM"/>
    <property type="match status" value="1"/>
</dbReference>
<dbReference type="AlphaFoldDB" id="G4N7L5"/>
<dbReference type="Pfam" id="PF00498">
    <property type="entry name" value="FHA"/>
    <property type="match status" value="1"/>
</dbReference>
<dbReference type="InterPro" id="IPR008984">
    <property type="entry name" value="SMAD_FHA_dom_sf"/>
</dbReference>
<evidence type="ECO:0000313" key="5">
    <source>
        <dbReference type="Proteomes" id="UP000009058"/>
    </source>
</evidence>
<dbReference type="InterPro" id="IPR008271">
    <property type="entry name" value="Ser/Thr_kinase_AS"/>
</dbReference>
<evidence type="ECO:0000259" key="3">
    <source>
        <dbReference type="PROSITE" id="PS50011"/>
    </source>
</evidence>
<dbReference type="VEuPathDB" id="FungiDB:MGG_06382"/>
<dbReference type="InterPro" id="IPR000253">
    <property type="entry name" value="FHA_dom"/>
</dbReference>
<dbReference type="SMART" id="SM00240">
    <property type="entry name" value="FHA"/>
    <property type="match status" value="1"/>
</dbReference>
<dbReference type="GO" id="GO:0051094">
    <property type="term" value="P:positive regulation of developmental process"/>
    <property type="evidence" value="ECO:0007669"/>
    <property type="project" value="UniProtKB-ARBA"/>
</dbReference>
<reference evidence="4 5" key="1">
    <citation type="journal article" date="2005" name="Nature">
        <title>The genome sequence of the rice blast fungus Magnaporthe grisea.</title>
        <authorList>
            <person name="Dean R.A."/>
            <person name="Talbot N.J."/>
            <person name="Ebbole D.J."/>
            <person name="Farman M.L."/>
            <person name="Mitchell T.K."/>
            <person name="Orbach M.J."/>
            <person name="Thon M."/>
            <person name="Kulkarni R."/>
            <person name="Xu J.R."/>
            <person name="Pan H."/>
            <person name="Read N.D."/>
            <person name="Lee Y.H."/>
            <person name="Carbone I."/>
            <person name="Brown D."/>
            <person name="Oh Y.Y."/>
            <person name="Donofrio N."/>
            <person name="Jeong J.S."/>
            <person name="Soanes D.M."/>
            <person name="Djonovic S."/>
            <person name="Kolomiets E."/>
            <person name="Rehmeyer C."/>
            <person name="Li W."/>
            <person name="Harding M."/>
            <person name="Kim S."/>
            <person name="Lebrun M.H."/>
            <person name="Bohnert H."/>
            <person name="Coughlan S."/>
            <person name="Butler J."/>
            <person name="Calvo S."/>
            <person name="Ma L.J."/>
            <person name="Nicol R."/>
            <person name="Purcell S."/>
            <person name="Nusbaum C."/>
            <person name="Galagan J.E."/>
            <person name="Birren B.W."/>
        </authorList>
    </citation>
    <scope>NUCLEOTIDE SEQUENCE [LARGE SCALE GENOMIC DNA]</scope>
    <source>
        <strain evidence="5">70-15 / ATCC MYA-4617 / FGSC 8958</strain>
    </source>
</reference>
<gene>
    <name evidence="4" type="ORF">MGG_06382</name>
</gene>
<reference key="2">
    <citation type="submission" date="2011-05" db="EMBL/GenBank/DDBJ databases">
        <title>The Genome Sequence of Magnaporthe oryzae 70-15.</title>
        <authorList>
            <consortium name="The Broad Institute Genome Sequencing Platform"/>
            <person name="Ma L.-J."/>
            <person name="Dead R."/>
            <person name="Young S.K."/>
            <person name="Zeng Q."/>
            <person name="Gargeya S."/>
            <person name="Fitzgerald M."/>
            <person name="Haas B."/>
            <person name="Abouelleil A."/>
            <person name="Alvarado L."/>
            <person name="Arachchi H.M."/>
            <person name="Berlin A."/>
            <person name="Brown A."/>
            <person name="Chapman S.B."/>
            <person name="Chen Z."/>
            <person name="Dunbar C."/>
            <person name="Freedman E."/>
            <person name="Gearin G."/>
            <person name="Gellesch M."/>
            <person name="Goldberg J."/>
            <person name="Griggs A."/>
            <person name="Gujja S."/>
            <person name="Heiman D."/>
            <person name="Howarth C."/>
            <person name="Larson L."/>
            <person name="Lui A."/>
            <person name="MacDonald P.J.P."/>
            <person name="Mehta T."/>
            <person name="Montmayeur A."/>
            <person name="Murphy C."/>
            <person name="Neiman D."/>
            <person name="Pearson M."/>
            <person name="Priest M."/>
            <person name="Roberts A."/>
            <person name="Saif S."/>
            <person name="Shea T."/>
            <person name="Shenoy N."/>
            <person name="Sisk P."/>
            <person name="Stolte C."/>
            <person name="Sykes S."/>
            <person name="Yandava C."/>
            <person name="Wortman J."/>
            <person name="Nusbaum C."/>
            <person name="Birren B."/>
        </authorList>
    </citation>
    <scope>NUCLEOTIDE SEQUENCE</scope>
    <source>
        <strain>70-15</strain>
    </source>
</reference>
<dbReference type="GO" id="GO:0005524">
    <property type="term" value="F:ATP binding"/>
    <property type="evidence" value="ECO:0007669"/>
    <property type="project" value="InterPro"/>
</dbReference>
<evidence type="ECO:0000256" key="1">
    <source>
        <dbReference type="ARBA" id="ARBA00005575"/>
    </source>
</evidence>
<keyword evidence="4" id="KW-0418">Kinase</keyword>
<dbReference type="OMA" id="ENIMCAV"/>
<dbReference type="Pfam" id="PF00069">
    <property type="entry name" value="Pkinase"/>
    <property type="match status" value="1"/>
</dbReference>
<feature type="domain" description="Protein kinase" evidence="3">
    <location>
        <begin position="145"/>
        <end position="317"/>
    </location>
</feature>
<dbReference type="PROSITE" id="PS00108">
    <property type="entry name" value="PROTEIN_KINASE_ST"/>
    <property type="match status" value="1"/>
</dbReference>
<dbReference type="STRING" id="242507.G4N7L5"/>
<dbReference type="InParanoid" id="G4N7L5"/>
<dbReference type="GO" id="GO:0004672">
    <property type="term" value="F:protein kinase activity"/>
    <property type="evidence" value="ECO:0007669"/>
    <property type="project" value="InterPro"/>
</dbReference>
<dbReference type="InterPro" id="IPR011009">
    <property type="entry name" value="Kinase-like_dom_sf"/>
</dbReference>
<dbReference type="SMR" id="G4N7L5"/>
<keyword evidence="4" id="KW-0808">Transferase</keyword>
<name>G4N7L5_PYRO7</name>
<dbReference type="Proteomes" id="UP000009058">
    <property type="component" value="Chromosome 4"/>
</dbReference>
<sequence length="317" mass="35888">MRTLDSTLSSVKVILEDQSVSPPCLCSYHLYPGQMLRFGREPDANDVAIVHSAVSRKHLEFYVIMFDDSPDHQPMVYVRDRQSTNGTFVNGYLIGQGALKTPGRLLSNCDFVTIEPHWRFTIDQDDTPTVRNSLPPLRPADAKVNFVIRSLGSGAYATVFLAEDRKTHRQVMCKAHRLDRLPGDYILRAEQEAVILSQLDHPNIMAFKQAYRTDTAFLLFADLATGGDLYSLLIARGYFSELETKWIVRQIVFAVDYMHTKGIAHRDLKLENIMCAVFPSSTDRFLLGVKDVFNHKSVHPDTKRQSFSLTATSMDLV</sequence>
<dbReference type="HOGENOM" id="CLU_877369_0_0_1"/>
<dbReference type="PROSITE" id="PS50006">
    <property type="entry name" value="FHA_DOMAIN"/>
    <property type="match status" value="1"/>
</dbReference>
<dbReference type="PANTHER" id="PTHR24347">
    <property type="entry name" value="SERINE/THREONINE-PROTEIN KINASE"/>
    <property type="match status" value="1"/>
</dbReference>
<keyword evidence="5" id="KW-1185">Reference proteome</keyword>
<dbReference type="OrthoDB" id="74764at2759"/>
<dbReference type="GeneID" id="2684537"/>
<dbReference type="RefSeq" id="XP_003717191.1">
    <property type="nucleotide sequence ID" value="XM_003717143.1"/>
</dbReference>
<dbReference type="SUPFAM" id="SSF56112">
    <property type="entry name" value="Protein kinase-like (PK-like)"/>
    <property type="match status" value="1"/>
</dbReference>
<accession>G4N7L5</accession>
<comment type="similarity">
    <text evidence="1">Belongs to the protein kinase superfamily. CAMK Ser/Thr protein kinase family. CHEK2 subfamily.</text>
</comment>
<organism evidence="4 5">
    <name type="scientific">Pyricularia oryzae (strain 70-15 / ATCC MYA-4617 / FGSC 8958)</name>
    <name type="common">Rice blast fungus</name>
    <name type="synonym">Magnaporthe oryzae</name>
    <dbReference type="NCBI Taxonomy" id="242507"/>
    <lineage>
        <taxon>Eukaryota</taxon>
        <taxon>Fungi</taxon>
        <taxon>Dikarya</taxon>
        <taxon>Ascomycota</taxon>
        <taxon>Pezizomycotina</taxon>
        <taxon>Sordariomycetes</taxon>
        <taxon>Sordariomycetidae</taxon>
        <taxon>Magnaporthales</taxon>
        <taxon>Pyriculariaceae</taxon>
        <taxon>Pyricularia</taxon>
    </lineage>
</organism>
<protein>
    <submittedName>
        <fullName evidence="4">CAMK/CAMK1 protein kinase</fullName>
    </submittedName>
</protein>
<feature type="domain" description="FHA" evidence="2">
    <location>
        <begin position="36"/>
        <end position="94"/>
    </location>
</feature>
<dbReference type="KEGG" id="mgr:MGG_06382"/>